<evidence type="ECO:0000313" key="17">
    <source>
        <dbReference type="Ensembl" id="ENSXETP00000072123"/>
    </source>
</evidence>
<evidence type="ECO:0000256" key="10">
    <source>
        <dbReference type="ARBA" id="ARBA00023242"/>
    </source>
</evidence>
<accession>A0A6I8QIJ8</accession>
<dbReference type="CDD" id="cd18048">
    <property type="entry name" value="DEADc_DDX25"/>
    <property type="match status" value="1"/>
</dbReference>
<dbReference type="GO" id="GO:0016787">
    <property type="term" value="F:hydrolase activity"/>
    <property type="evidence" value="ECO:0007669"/>
    <property type="project" value="UniProtKB-KW"/>
</dbReference>
<dbReference type="InterPro" id="IPR001650">
    <property type="entry name" value="Helicase_C-like"/>
</dbReference>
<evidence type="ECO:0000256" key="1">
    <source>
        <dbReference type="ARBA" id="ARBA00004123"/>
    </source>
</evidence>
<dbReference type="AlphaFoldDB" id="A0A6I8QIJ8"/>
<dbReference type="Gene3D" id="3.40.50.300">
    <property type="entry name" value="P-loop containing nucleotide triphosphate hydrolases"/>
    <property type="match status" value="2"/>
</dbReference>
<dbReference type="GO" id="GO:0005634">
    <property type="term" value="C:nucleus"/>
    <property type="evidence" value="ECO:0007669"/>
    <property type="project" value="UniProtKB-SubCell"/>
</dbReference>
<feature type="domain" description="DEAD-box RNA helicase Q" evidence="16">
    <location>
        <begin position="139"/>
        <end position="167"/>
    </location>
</feature>
<feature type="compositionally biased region" description="Acidic residues" evidence="13">
    <location>
        <begin position="92"/>
        <end position="102"/>
    </location>
</feature>
<feature type="domain" description="Helicase C-terminal" evidence="15">
    <location>
        <begin position="353"/>
        <end position="520"/>
    </location>
</feature>
<dbReference type="PANTHER" id="PTHR47958">
    <property type="entry name" value="ATP-DEPENDENT RNA HELICASE DBP3"/>
    <property type="match status" value="1"/>
</dbReference>
<dbReference type="Bgee" id="ENSXETG00000000026">
    <property type="expression patterns" value="Expressed in testis and 9 other cell types or tissues"/>
</dbReference>
<keyword evidence="10" id="KW-0539">Nucleus</keyword>
<keyword evidence="4" id="KW-0963">Cytoplasm</keyword>
<dbReference type="InterPro" id="IPR011545">
    <property type="entry name" value="DEAD/DEAH_box_helicase_dom"/>
</dbReference>
<dbReference type="Gene3D" id="6.10.250.2170">
    <property type="match status" value="1"/>
</dbReference>
<dbReference type="InterPro" id="IPR014001">
    <property type="entry name" value="Helicase_ATP-bd"/>
</dbReference>
<evidence type="ECO:0000256" key="2">
    <source>
        <dbReference type="ARBA" id="ARBA00004496"/>
    </source>
</evidence>
<dbReference type="PROSITE" id="PS51195">
    <property type="entry name" value="Q_MOTIF"/>
    <property type="match status" value="1"/>
</dbReference>
<dbReference type="Xenbase" id="XB-GENE-958136">
    <property type="gene designation" value="ddx25"/>
</dbReference>
<evidence type="ECO:0000256" key="7">
    <source>
        <dbReference type="ARBA" id="ARBA00022806"/>
    </source>
</evidence>
<dbReference type="GO" id="GO:0003723">
    <property type="term" value="F:RNA binding"/>
    <property type="evidence" value="ECO:0007669"/>
    <property type="project" value="UniProtKB-KW"/>
</dbReference>
<feature type="domain" description="Helicase ATP-binding" evidence="14">
    <location>
        <begin position="172"/>
        <end position="342"/>
    </location>
</feature>
<dbReference type="FunCoup" id="A0A6I8QIJ8">
    <property type="interactions" value="970"/>
</dbReference>
<dbReference type="GeneTree" id="ENSGT00940000159712"/>
<sequence>MASTNLPRFWRNASQAELLDFQNNNVVPEKMRVFGNGILNGKTSLTFLSNCTLLWKCTTWKGQTLTKKSQPFHSTAHKPVPGFRRKTKEGSYSDDEESDIDDPANQSLLNKLLRRTLIDSSHSVEVSQRDPTSPLFSVKSFEKLHLKDELLRGIYAMGFNRPSKIQENALPMMLADPPQNLIAQSQSGTGKTAAFVLAMLSRVDAKKTYPQCMCLSPTFELALQTGKVVEEMGKFCNGIKVIYAVRGNRPGKGTQIEAQIVIGTPGTVLDWCFKLRLINVKNISVFVLDEADVMINVQGHSDHSVRVKRSMPKTCQMLLFSATFGDSVWAFAERIVPDPNIIKLKKEELTLDNIQQFYDKCENKEQKYSALCNMYGIITIAQAIVFCQTRKIANWLSRHMLEDGHQVALLSGELSVCDRAEMIQRFREGKDKVLVTTNVCARGIDVEQVSIVVNFDLPVNVDGSVDFETYLHRIGRTGRFGKKGIAVNLIENSFVYMLKEIEEHFTTKIKKLNSWDFDEMEKIWK</sequence>
<gene>
    <name evidence="17" type="primary">ddx25</name>
</gene>
<evidence type="ECO:0000256" key="8">
    <source>
        <dbReference type="ARBA" id="ARBA00022840"/>
    </source>
</evidence>
<dbReference type="SUPFAM" id="SSF52540">
    <property type="entry name" value="P-loop containing nucleoside triphosphate hydrolases"/>
    <property type="match status" value="1"/>
</dbReference>
<feature type="short sequence motif" description="Q motif" evidence="12">
    <location>
        <begin position="139"/>
        <end position="167"/>
    </location>
</feature>
<evidence type="ECO:0000259" key="15">
    <source>
        <dbReference type="PROSITE" id="PS51194"/>
    </source>
</evidence>
<keyword evidence="6" id="KW-0378">Hydrolase</keyword>
<evidence type="ECO:0000259" key="14">
    <source>
        <dbReference type="PROSITE" id="PS51192"/>
    </source>
</evidence>
<evidence type="ECO:0000256" key="4">
    <source>
        <dbReference type="ARBA" id="ARBA00022490"/>
    </source>
</evidence>
<dbReference type="Ensembl" id="ENSXETT00000074745">
    <property type="protein sequence ID" value="ENSXETP00000072123"/>
    <property type="gene ID" value="ENSXETG00000000026"/>
</dbReference>
<dbReference type="InterPro" id="IPR027417">
    <property type="entry name" value="P-loop_NTPase"/>
</dbReference>
<evidence type="ECO:0000256" key="5">
    <source>
        <dbReference type="ARBA" id="ARBA00022741"/>
    </source>
</evidence>
<evidence type="ECO:0000259" key="16">
    <source>
        <dbReference type="PROSITE" id="PS51195"/>
    </source>
</evidence>
<dbReference type="GO" id="GO:0003724">
    <property type="term" value="F:RNA helicase activity"/>
    <property type="evidence" value="ECO:0007669"/>
    <property type="project" value="UniProtKB-EC"/>
</dbReference>
<dbReference type="Pfam" id="PF00270">
    <property type="entry name" value="DEAD"/>
    <property type="match status" value="1"/>
</dbReference>
<keyword evidence="8" id="KW-0067">ATP-binding</keyword>
<evidence type="ECO:0000256" key="13">
    <source>
        <dbReference type="SAM" id="MobiDB-lite"/>
    </source>
</evidence>
<reference evidence="17" key="2">
    <citation type="submission" date="2020-05" db="UniProtKB">
        <authorList>
            <consortium name="Ensembl"/>
        </authorList>
    </citation>
    <scope>IDENTIFICATION</scope>
</reference>
<reference evidence="17" key="1">
    <citation type="journal article" date="2010" name="Science">
        <title>The genome of the Western clawed frog Xenopus tropicalis.</title>
        <authorList>
            <person name="Hellsten U."/>
            <person name="Harland R.M."/>
            <person name="Gilchrist M.J."/>
            <person name="Hendrix D."/>
            <person name="Jurka J."/>
            <person name="Kapitonov V."/>
            <person name="Ovcharenko I."/>
            <person name="Putnam N.H."/>
            <person name="Shu S."/>
            <person name="Taher L."/>
            <person name="Blitz I.L."/>
            <person name="Blumberg B."/>
            <person name="Dichmann D.S."/>
            <person name="Dubchak I."/>
            <person name="Amaya E."/>
            <person name="Detter J.C."/>
            <person name="Fletcher R."/>
            <person name="Gerhard D.S."/>
            <person name="Goodstein D."/>
            <person name="Graves T."/>
            <person name="Grigoriev I.V."/>
            <person name="Grimwood J."/>
            <person name="Kawashima T."/>
            <person name="Lindquist E."/>
            <person name="Lucas S.M."/>
            <person name="Mead P.E."/>
            <person name="Mitros T."/>
            <person name="Ogino H."/>
            <person name="Ohta Y."/>
            <person name="Poliakov A.V."/>
            <person name="Pollet N."/>
            <person name="Robert J."/>
            <person name="Salamov A."/>
            <person name="Sater A.K."/>
            <person name="Schmutz J."/>
            <person name="Terry A."/>
            <person name="Vize P.D."/>
            <person name="Warren W.C."/>
            <person name="Wells D."/>
            <person name="Wills A."/>
            <person name="Wilson R.K."/>
            <person name="Zimmerman L.B."/>
            <person name="Zorn A.M."/>
            <person name="Grainger R."/>
            <person name="Grammer T."/>
            <person name="Khokha M.K."/>
            <person name="Richardson P.M."/>
            <person name="Rokhsar D.S."/>
        </authorList>
    </citation>
    <scope>NUCLEOTIDE SEQUENCE [LARGE SCALE GENOMIC DNA]</scope>
    <source>
        <strain evidence="17">Nigerian</strain>
    </source>
</reference>
<keyword evidence="7" id="KW-0347">Helicase</keyword>
<dbReference type="SMART" id="SM00487">
    <property type="entry name" value="DEXDc"/>
    <property type="match status" value="1"/>
</dbReference>
<dbReference type="FunFam" id="3.40.50.300:FF:000318">
    <property type="entry name" value="ATP-dependent RNA helicase DDX19B"/>
    <property type="match status" value="1"/>
</dbReference>
<keyword evidence="9" id="KW-0694">RNA-binding</keyword>
<feature type="region of interest" description="Disordered" evidence="13">
    <location>
        <begin position="69"/>
        <end position="105"/>
    </location>
</feature>
<evidence type="ECO:0000256" key="3">
    <source>
        <dbReference type="ARBA" id="ARBA00012552"/>
    </source>
</evidence>
<name>A0A6I8QIJ8_XENTR</name>
<dbReference type="GO" id="GO:0005737">
    <property type="term" value="C:cytoplasm"/>
    <property type="evidence" value="ECO:0007669"/>
    <property type="project" value="UniProtKB-SubCell"/>
</dbReference>
<keyword evidence="5" id="KW-0547">Nucleotide-binding</keyword>
<comment type="subcellular location">
    <subcellularLocation>
        <location evidence="2">Cytoplasm</location>
    </subcellularLocation>
    <subcellularLocation>
        <location evidence="1">Nucleus</location>
    </subcellularLocation>
</comment>
<dbReference type="PROSITE" id="PS51192">
    <property type="entry name" value="HELICASE_ATP_BIND_1"/>
    <property type="match status" value="1"/>
</dbReference>
<dbReference type="InParanoid" id="A0A6I8QIJ8"/>
<evidence type="ECO:0000256" key="6">
    <source>
        <dbReference type="ARBA" id="ARBA00022801"/>
    </source>
</evidence>
<dbReference type="Pfam" id="PF00271">
    <property type="entry name" value="Helicase_C"/>
    <property type="match status" value="1"/>
</dbReference>
<comment type="catalytic activity">
    <reaction evidence="11">
        <text>ATP + H2O = ADP + phosphate + H(+)</text>
        <dbReference type="Rhea" id="RHEA:13065"/>
        <dbReference type="ChEBI" id="CHEBI:15377"/>
        <dbReference type="ChEBI" id="CHEBI:15378"/>
        <dbReference type="ChEBI" id="CHEBI:30616"/>
        <dbReference type="ChEBI" id="CHEBI:43474"/>
        <dbReference type="ChEBI" id="CHEBI:456216"/>
        <dbReference type="EC" id="3.6.4.13"/>
    </reaction>
</comment>
<dbReference type="CDD" id="cd18787">
    <property type="entry name" value="SF2_C_DEAD"/>
    <property type="match status" value="1"/>
</dbReference>
<dbReference type="InterPro" id="IPR014014">
    <property type="entry name" value="RNA_helicase_DEAD_Q_motif"/>
</dbReference>
<evidence type="ECO:0000256" key="11">
    <source>
        <dbReference type="ARBA" id="ARBA00047984"/>
    </source>
</evidence>
<organism evidence="17">
    <name type="scientific">Xenopus tropicalis</name>
    <name type="common">Western clawed frog</name>
    <name type="synonym">Silurana tropicalis</name>
    <dbReference type="NCBI Taxonomy" id="8364"/>
    <lineage>
        <taxon>Eukaryota</taxon>
        <taxon>Metazoa</taxon>
        <taxon>Chordata</taxon>
        <taxon>Craniata</taxon>
        <taxon>Vertebrata</taxon>
        <taxon>Euteleostomi</taxon>
        <taxon>Amphibia</taxon>
        <taxon>Batrachia</taxon>
        <taxon>Anura</taxon>
        <taxon>Pipoidea</taxon>
        <taxon>Pipidae</taxon>
        <taxon>Xenopodinae</taxon>
        <taxon>Xenopus</taxon>
        <taxon>Silurana</taxon>
    </lineage>
</organism>
<evidence type="ECO:0000256" key="12">
    <source>
        <dbReference type="PROSITE-ProRule" id="PRU00552"/>
    </source>
</evidence>
<dbReference type="SMART" id="SM00490">
    <property type="entry name" value="HELICc"/>
    <property type="match status" value="1"/>
</dbReference>
<dbReference type="GO" id="GO:0005524">
    <property type="term" value="F:ATP binding"/>
    <property type="evidence" value="ECO:0007669"/>
    <property type="project" value="UniProtKB-KW"/>
</dbReference>
<dbReference type="FunFam" id="3.40.50.300:FF:000849">
    <property type="entry name" value="ATP-dependent RNA helicase DBP5"/>
    <property type="match status" value="1"/>
</dbReference>
<dbReference type="EC" id="3.6.4.13" evidence="3"/>
<proteinExistence type="predicted"/>
<evidence type="ECO:0000256" key="9">
    <source>
        <dbReference type="ARBA" id="ARBA00022884"/>
    </source>
</evidence>
<protein>
    <recommendedName>
        <fullName evidence="3">RNA helicase</fullName>
        <ecNumber evidence="3">3.6.4.13</ecNumber>
    </recommendedName>
</protein>
<dbReference type="PROSITE" id="PS51194">
    <property type="entry name" value="HELICASE_CTER"/>
    <property type="match status" value="1"/>
</dbReference>